<organism evidence="2 3">
    <name type="scientific">Cellvibrio fibrivorans</name>
    <dbReference type="NCBI Taxonomy" id="126350"/>
    <lineage>
        <taxon>Bacteria</taxon>
        <taxon>Pseudomonadati</taxon>
        <taxon>Pseudomonadota</taxon>
        <taxon>Gammaproteobacteria</taxon>
        <taxon>Cellvibrionales</taxon>
        <taxon>Cellvibrionaceae</taxon>
        <taxon>Cellvibrio</taxon>
    </lineage>
</organism>
<evidence type="ECO:0000313" key="3">
    <source>
        <dbReference type="Proteomes" id="UP001253595"/>
    </source>
</evidence>
<keyword evidence="3" id="KW-1185">Reference proteome</keyword>
<gene>
    <name evidence="2" type="ORF">J2X05_002225</name>
</gene>
<feature type="transmembrane region" description="Helical" evidence="1">
    <location>
        <begin position="132"/>
        <end position="156"/>
    </location>
</feature>
<protein>
    <submittedName>
        <fullName evidence="2">ABC-type Na+ efflux pump permease subunit</fullName>
    </submittedName>
</protein>
<feature type="transmembrane region" description="Helical" evidence="1">
    <location>
        <begin position="202"/>
        <end position="223"/>
    </location>
</feature>
<sequence length="231" mass="25599">MNSIANRAVLNMPVIKQLVYKDWYLNRKLLAVYVGGGIFSLSIISLGEWQFFMGAIMFITMLVAMGNHQLSVTMINERKEQTLAFVMSLPVSPADYAMAKFLSNMVLFFVPWSLLVLATTIVILLTPLPDGLVAFTLLVCVLIAVNHCICWAVTMATETEGSFLLVMIGLNCLLNPALYLLARSPNIGGHNLNGDVVWTTTATLVLLCEILAIVLLLVGTLYFRSRKKVFY</sequence>
<accession>A0ABU1UYI3</accession>
<feature type="transmembrane region" description="Helical" evidence="1">
    <location>
        <begin position="163"/>
        <end position="182"/>
    </location>
</feature>
<proteinExistence type="predicted"/>
<dbReference type="Proteomes" id="UP001253595">
    <property type="component" value="Unassembled WGS sequence"/>
</dbReference>
<dbReference type="EMBL" id="JAVDVX010000003">
    <property type="protein sequence ID" value="MDR7090203.1"/>
    <property type="molecule type" value="Genomic_DNA"/>
</dbReference>
<evidence type="ECO:0000256" key="1">
    <source>
        <dbReference type="SAM" id="Phobius"/>
    </source>
</evidence>
<feature type="transmembrane region" description="Helical" evidence="1">
    <location>
        <begin position="29"/>
        <end position="46"/>
    </location>
</feature>
<reference evidence="2 3" key="1">
    <citation type="submission" date="2023-07" db="EMBL/GenBank/DDBJ databases">
        <title>Sorghum-associated microbial communities from plants grown in Nebraska, USA.</title>
        <authorList>
            <person name="Schachtman D."/>
        </authorList>
    </citation>
    <scope>NUCLEOTIDE SEQUENCE [LARGE SCALE GENOMIC DNA]</scope>
    <source>
        <strain evidence="2 3">BE190</strain>
    </source>
</reference>
<feature type="transmembrane region" description="Helical" evidence="1">
    <location>
        <begin position="106"/>
        <end position="126"/>
    </location>
</feature>
<keyword evidence="1" id="KW-0472">Membrane</keyword>
<comment type="caution">
    <text evidence="2">The sequence shown here is derived from an EMBL/GenBank/DDBJ whole genome shotgun (WGS) entry which is preliminary data.</text>
</comment>
<dbReference type="RefSeq" id="WP_310072344.1">
    <property type="nucleotide sequence ID" value="NZ_JAVDVX010000003.1"/>
</dbReference>
<keyword evidence="1" id="KW-0812">Transmembrane</keyword>
<feature type="transmembrane region" description="Helical" evidence="1">
    <location>
        <begin position="52"/>
        <end position="70"/>
    </location>
</feature>
<keyword evidence="1" id="KW-1133">Transmembrane helix</keyword>
<name>A0ABU1UYI3_9GAMM</name>
<evidence type="ECO:0000313" key="2">
    <source>
        <dbReference type="EMBL" id="MDR7090203.1"/>
    </source>
</evidence>